<sequence length="311" mass="34999">MSLSFYGLLIVPENGERTANLPSGKSPLDIYLRCGAQSARSFAHFGYDWTLISDRPELLAERCKALGIETPPLRGAEFSLDVPADIPFRAAHHKLELIEKFGTGEFGSRAALVDLDTVCVRPIDERFCVIDGIAGYRLGADEGIECADERLADSLAILLGDSFRKEWWGGEFLIGDSVSFARLAEDIAALWTVYLAHWQSMLHAGDEMVLGAALQRFESRGGSLVDVRDTDTIARYWTSRTRHRPRPFRDLDASAILHLPADKEFLSASLDGSFEPDRFRKKLDRHVKGKINRRKLLSFARRDGLMRPRYR</sequence>
<name>A0ABX8ZET3_9SPHN</name>
<dbReference type="RefSeq" id="WP_221423038.1">
    <property type="nucleotide sequence ID" value="NZ_CP081297.1"/>
</dbReference>
<dbReference type="Proteomes" id="UP000824280">
    <property type="component" value="Chromosome"/>
</dbReference>
<dbReference type="EMBL" id="CP081297">
    <property type="protein sequence ID" value="QZD87500.1"/>
    <property type="molecule type" value="Genomic_DNA"/>
</dbReference>
<reference evidence="1 2" key="1">
    <citation type="submission" date="2021-08" db="EMBL/GenBank/DDBJ databases">
        <title>Comparative Genomics Analysis of the Genus Qipengyuania Reveals Extensive Genetic Diversity and Metabolic Versatility, Including the Description of Fifteen Novel Species.</title>
        <authorList>
            <person name="Liu Y."/>
        </authorList>
    </citation>
    <scope>NUCLEOTIDE SEQUENCE [LARGE SCALE GENOMIC DNA]</scope>
    <source>
        <strain evidence="1 2">1XM2-8</strain>
    </source>
</reference>
<evidence type="ECO:0000313" key="1">
    <source>
        <dbReference type="EMBL" id="QZD87500.1"/>
    </source>
</evidence>
<accession>A0ABX8ZET3</accession>
<keyword evidence="2" id="KW-1185">Reference proteome</keyword>
<gene>
    <name evidence="1" type="ORF">K3166_01960</name>
</gene>
<organism evidence="1 2">
    <name type="scientific">Qipengyuania psychrotolerans</name>
    <dbReference type="NCBI Taxonomy" id="2867238"/>
    <lineage>
        <taxon>Bacteria</taxon>
        <taxon>Pseudomonadati</taxon>
        <taxon>Pseudomonadota</taxon>
        <taxon>Alphaproteobacteria</taxon>
        <taxon>Sphingomonadales</taxon>
        <taxon>Erythrobacteraceae</taxon>
        <taxon>Qipengyuania</taxon>
    </lineage>
</organism>
<protein>
    <submittedName>
        <fullName evidence="1">Uncharacterized protein</fullName>
    </submittedName>
</protein>
<proteinExistence type="predicted"/>
<evidence type="ECO:0000313" key="2">
    <source>
        <dbReference type="Proteomes" id="UP000824280"/>
    </source>
</evidence>